<gene>
    <name evidence="2" type="ORF">JX360_14290</name>
</gene>
<dbReference type="EMBL" id="JAFIRA010000045">
    <property type="protein sequence ID" value="MCJ2544059.1"/>
    <property type="molecule type" value="Genomic_DNA"/>
</dbReference>
<dbReference type="Pfam" id="PF21948">
    <property type="entry name" value="LplA-B_cat"/>
    <property type="match status" value="1"/>
</dbReference>
<dbReference type="Proteomes" id="UP000830835">
    <property type="component" value="Unassembled WGS sequence"/>
</dbReference>
<sequence length="243" mass="27501">MGSLGYFWPYQVAAGAWQMQQDRQLLEGMRRDPRLVLRFYGWDQLTLSLGRHQVWPALGISAGIPTVQRPTGGRAVLHQAAIDQAELTYSLGIPWVYLRETLPNLKRACVYDYCCRFLVQGLAELGITVDAANRDECRIQDRLYADKTSCFAARTRADLSWRGQKLIGSAQLWQPWGILQQGSILLQPNRDLWDRYLPGSTVVGIHDICPQSPPLPGLIEHFLRVAGQCFSVDWQVQDSFLGI</sequence>
<accession>A0ABT0CE47</accession>
<evidence type="ECO:0000313" key="2">
    <source>
        <dbReference type="EMBL" id="MCJ2544059.1"/>
    </source>
</evidence>
<name>A0ABT0CE47_THEVL</name>
<dbReference type="InterPro" id="IPR050664">
    <property type="entry name" value="Octanoyltrans_LipM/LipL"/>
</dbReference>
<comment type="caution">
    <text evidence="2">The sequence shown here is derived from an EMBL/GenBank/DDBJ whole genome shotgun (WGS) entry which is preliminary data.</text>
</comment>
<reference evidence="2" key="1">
    <citation type="submission" date="2021-02" db="EMBL/GenBank/DDBJ databases">
        <title>The CRISPR/cas machinery reduction and long-range gene transfer in the hot spring cyanobacterium Synechococcus.</title>
        <authorList>
            <person name="Dvorak P."/>
            <person name="Jahodarova E."/>
            <person name="Hasler P."/>
            <person name="Poulickova A."/>
        </authorList>
    </citation>
    <scope>NUCLEOTIDE SEQUENCE</scope>
    <source>
        <strain evidence="2">Rupite</strain>
    </source>
</reference>
<dbReference type="PANTHER" id="PTHR43679:SF2">
    <property type="entry name" value="OCTANOYL-[GCVH]:PROTEIN N-OCTANOYLTRANSFERASE"/>
    <property type="match status" value="1"/>
</dbReference>
<protein>
    <submittedName>
        <fullName evidence="2">Lipoate--protein ligase family protein</fullName>
    </submittedName>
</protein>
<proteinExistence type="predicted"/>
<dbReference type="RefSeq" id="WP_244352221.1">
    <property type="nucleotide sequence ID" value="NZ_JAFIRA010000045.1"/>
</dbReference>
<keyword evidence="2" id="KW-0436">Ligase</keyword>
<dbReference type="PANTHER" id="PTHR43679">
    <property type="entry name" value="OCTANOYLTRANSFERASE LIPM-RELATED"/>
    <property type="match status" value="1"/>
</dbReference>
<evidence type="ECO:0000259" key="1">
    <source>
        <dbReference type="PROSITE" id="PS51733"/>
    </source>
</evidence>
<feature type="domain" description="BPL/LPL catalytic" evidence="1">
    <location>
        <begin position="31"/>
        <end position="234"/>
    </location>
</feature>
<organism evidence="2 3">
    <name type="scientific">Thermostichus vulcanus str. 'Rupite'</name>
    <dbReference type="NCBI Taxonomy" id="2813851"/>
    <lineage>
        <taxon>Bacteria</taxon>
        <taxon>Bacillati</taxon>
        <taxon>Cyanobacteriota</taxon>
        <taxon>Cyanophyceae</taxon>
        <taxon>Thermostichales</taxon>
        <taxon>Thermostichaceae</taxon>
        <taxon>Thermostichus</taxon>
    </lineage>
</organism>
<dbReference type="InterPro" id="IPR045864">
    <property type="entry name" value="aa-tRNA-synth_II/BPL/LPL"/>
</dbReference>
<evidence type="ECO:0000313" key="3">
    <source>
        <dbReference type="Proteomes" id="UP000830835"/>
    </source>
</evidence>
<dbReference type="GO" id="GO:0016874">
    <property type="term" value="F:ligase activity"/>
    <property type="evidence" value="ECO:0007669"/>
    <property type="project" value="UniProtKB-KW"/>
</dbReference>
<dbReference type="SUPFAM" id="SSF55681">
    <property type="entry name" value="Class II aaRS and biotin synthetases"/>
    <property type="match status" value="1"/>
</dbReference>
<dbReference type="PROSITE" id="PS51733">
    <property type="entry name" value="BPL_LPL_CATALYTIC"/>
    <property type="match status" value="1"/>
</dbReference>
<keyword evidence="3" id="KW-1185">Reference proteome</keyword>
<dbReference type="InterPro" id="IPR004143">
    <property type="entry name" value="BPL_LPL_catalytic"/>
</dbReference>
<dbReference type="Gene3D" id="3.30.930.10">
    <property type="entry name" value="Bira Bifunctional Protein, Domain 2"/>
    <property type="match status" value="1"/>
</dbReference>